<dbReference type="AlphaFoldDB" id="A0A552WKK1"/>
<sequence>MADHRTLMESELDAQALEVLPPRETLWLNLNINIAPVIAINNAVAIQMFTIDSVNIANAQQWVSVAQG</sequence>
<organism evidence="2 4">
    <name type="scientific">Georgenia yuyongxinii</name>
    <dbReference type="NCBI Taxonomy" id="2589797"/>
    <lineage>
        <taxon>Bacteria</taxon>
        <taxon>Bacillati</taxon>
        <taxon>Actinomycetota</taxon>
        <taxon>Actinomycetes</taxon>
        <taxon>Micrococcales</taxon>
        <taxon>Bogoriellaceae</taxon>
        <taxon>Georgenia</taxon>
    </lineage>
</organism>
<evidence type="ECO:0000313" key="1">
    <source>
        <dbReference type="EMBL" id="QDC23748.1"/>
    </source>
</evidence>
<gene>
    <name evidence="1" type="ORF">FE374_03075</name>
    <name evidence="2" type="ORF">FJ693_18195</name>
</gene>
<reference evidence="1 3" key="1">
    <citation type="submission" date="2019-05" db="EMBL/GenBank/DDBJ databases">
        <title>Georgenia *** sp. nov., and Georgenia *** sp. nov., isolated from the intestinal contents of plateau pika (Ochotona curzoniae) in the Qinghai-Tibet plateau of China.</title>
        <authorList>
            <person name="Tian Z."/>
        </authorList>
    </citation>
    <scope>NUCLEOTIDE SEQUENCE [LARGE SCALE GENOMIC DNA]</scope>
    <source>
        <strain evidence="1 3">Z443</strain>
    </source>
</reference>
<dbReference type="EMBL" id="VJXR01000090">
    <property type="protein sequence ID" value="TRW43292.1"/>
    <property type="molecule type" value="Genomic_DNA"/>
</dbReference>
<reference evidence="2 4" key="2">
    <citation type="submission" date="2019-07" db="EMBL/GenBank/DDBJ databases">
        <title>Georgenia wutianyii sp. nov. and Georgenia *** sp. nov. isolated from plateau pika (Ochotona curzoniae) in the Qinghai-Tibet plateau of China.</title>
        <authorList>
            <person name="Tian Z."/>
        </authorList>
    </citation>
    <scope>NUCLEOTIDE SEQUENCE [LARGE SCALE GENOMIC DNA]</scope>
    <source>
        <strain evidence="2 4">Z446</strain>
    </source>
</reference>
<name>A0A552WKK1_9MICO</name>
<proteinExistence type="predicted"/>
<accession>A0A5B8BZV9</accession>
<protein>
    <submittedName>
        <fullName evidence="2">Uncharacterized protein</fullName>
    </submittedName>
</protein>
<dbReference type="Proteomes" id="UP000318693">
    <property type="component" value="Unassembled WGS sequence"/>
</dbReference>
<evidence type="ECO:0000313" key="3">
    <source>
        <dbReference type="Proteomes" id="UP000314616"/>
    </source>
</evidence>
<accession>A0A552WKK1</accession>
<dbReference type="RefSeq" id="WP_139927190.1">
    <property type="nucleotide sequence ID" value="NZ_CP040915.1"/>
</dbReference>
<dbReference type="Proteomes" id="UP000314616">
    <property type="component" value="Chromosome"/>
</dbReference>
<keyword evidence="4" id="KW-1185">Reference proteome</keyword>
<evidence type="ECO:0000313" key="4">
    <source>
        <dbReference type="Proteomes" id="UP000318693"/>
    </source>
</evidence>
<dbReference type="KEGG" id="gyu:FE374_03075"/>
<dbReference type="EMBL" id="CP040915">
    <property type="protein sequence ID" value="QDC23748.1"/>
    <property type="molecule type" value="Genomic_DNA"/>
</dbReference>
<evidence type="ECO:0000313" key="2">
    <source>
        <dbReference type="EMBL" id="TRW43292.1"/>
    </source>
</evidence>